<evidence type="ECO:0000313" key="1">
    <source>
        <dbReference type="EMBL" id="VDN26479.1"/>
    </source>
</evidence>
<proteinExistence type="predicted"/>
<dbReference type="OrthoDB" id="10450207at2759"/>
<gene>
    <name evidence="1" type="ORF">DILT_LOCUS14816</name>
</gene>
<dbReference type="AlphaFoldDB" id="A0A3P7Q7F5"/>
<sequence>MASSLYEGLEDVELEKANHRGASSNAPWMIGHANGNSTSPLTGSTGIGRLVASATGSTGASSESTTGYLL</sequence>
<accession>A0A3P7Q7F5</accession>
<evidence type="ECO:0000313" key="2">
    <source>
        <dbReference type="Proteomes" id="UP000281553"/>
    </source>
</evidence>
<reference evidence="1 2" key="1">
    <citation type="submission" date="2018-11" db="EMBL/GenBank/DDBJ databases">
        <authorList>
            <consortium name="Pathogen Informatics"/>
        </authorList>
    </citation>
    <scope>NUCLEOTIDE SEQUENCE [LARGE SCALE GENOMIC DNA]</scope>
</reference>
<keyword evidence="2" id="KW-1185">Reference proteome</keyword>
<name>A0A3P7Q7F5_DIBLA</name>
<dbReference type="Proteomes" id="UP000281553">
    <property type="component" value="Unassembled WGS sequence"/>
</dbReference>
<organism evidence="1 2">
    <name type="scientific">Dibothriocephalus latus</name>
    <name type="common">Fish tapeworm</name>
    <name type="synonym">Diphyllobothrium latum</name>
    <dbReference type="NCBI Taxonomy" id="60516"/>
    <lineage>
        <taxon>Eukaryota</taxon>
        <taxon>Metazoa</taxon>
        <taxon>Spiralia</taxon>
        <taxon>Lophotrochozoa</taxon>
        <taxon>Platyhelminthes</taxon>
        <taxon>Cestoda</taxon>
        <taxon>Eucestoda</taxon>
        <taxon>Diphyllobothriidea</taxon>
        <taxon>Diphyllobothriidae</taxon>
        <taxon>Dibothriocephalus</taxon>
    </lineage>
</organism>
<protein>
    <submittedName>
        <fullName evidence="1">Uncharacterized protein</fullName>
    </submittedName>
</protein>
<dbReference type="EMBL" id="UYRU01075978">
    <property type="protein sequence ID" value="VDN26479.1"/>
    <property type="molecule type" value="Genomic_DNA"/>
</dbReference>